<feature type="transmembrane region" description="Helical" evidence="1">
    <location>
        <begin position="182"/>
        <end position="204"/>
    </location>
</feature>
<evidence type="ECO:0000313" key="3">
    <source>
        <dbReference type="Proteomes" id="UP001642540"/>
    </source>
</evidence>
<keyword evidence="1" id="KW-0472">Membrane</keyword>
<name>A0ABP1S714_9HEXA</name>
<evidence type="ECO:0000256" key="1">
    <source>
        <dbReference type="SAM" id="Phobius"/>
    </source>
</evidence>
<feature type="transmembrane region" description="Helical" evidence="1">
    <location>
        <begin position="232"/>
        <end position="253"/>
    </location>
</feature>
<feature type="transmembrane region" description="Helical" evidence="1">
    <location>
        <begin position="60"/>
        <end position="78"/>
    </location>
</feature>
<proteinExistence type="predicted"/>
<keyword evidence="1" id="KW-0812">Transmembrane</keyword>
<sequence>MALSSRSSAVSLPLKFEMLLTHDFHTALAKIHRRVRYVPGIPLKWNGEQLTMKVLRNESFWKPWVSLLILILVTKIYSLREYCKHGDIISVSVGVRDHWIQKRTWQEKRNSCVDALLQLFLFTELVSPPLLGIGCGLMTCSPLNLVKGLNPRCWTSNKEGSEDLSPFLKVLKFLVFAPLNSLLWKAILGGGFAFSIHTFVAITAQCTALKEFGFQLRIYRRLQLLNHLFDHVYVGLLFVFLAGCTAAGCVFSISEKVLEEERRSCLLKCKCNWKRRQLASCRPIRIEFGVSNFIEKETPLKFLEFAIHRFVDQVIIH</sequence>
<evidence type="ECO:0000313" key="2">
    <source>
        <dbReference type="EMBL" id="CAL8145609.1"/>
    </source>
</evidence>
<organism evidence="2 3">
    <name type="scientific">Orchesella dallaii</name>
    <dbReference type="NCBI Taxonomy" id="48710"/>
    <lineage>
        <taxon>Eukaryota</taxon>
        <taxon>Metazoa</taxon>
        <taxon>Ecdysozoa</taxon>
        <taxon>Arthropoda</taxon>
        <taxon>Hexapoda</taxon>
        <taxon>Collembola</taxon>
        <taxon>Entomobryomorpha</taxon>
        <taxon>Entomobryoidea</taxon>
        <taxon>Orchesellidae</taxon>
        <taxon>Orchesellinae</taxon>
        <taxon>Orchesella</taxon>
    </lineage>
</organism>
<keyword evidence="1" id="KW-1133">Transmembrane helix</keyword>
<dbReference type="EMBL" id="CAXLJM020000164">
    <property type="protein sequence ID" value="CAL8145609.1"/>
    <property type="molecule type" value="Genomic_DNA"/>
</dbReference>
<keyword evidence="3" id="KW-1185">Reference proteome</keyword>
<reference evidence="2 3" key="1">
    <citation type="submission" date="2024-08" db="EMBL/GenBank/DDBJ databases">
        <authorList>
            <person name="Cucini C."/>
            <person name="Frati F."/>
        </authorList>
    </citation>
    <scope>NUCLEOTIDE SEQUENCE [LARGE SCALE GENOMIC DNA]</scope>
</reference>
<comment type="caution">
    <text evidence="2">The sequence shown here is derived from an EMBL/GenBank/DDBJ whole genome shotgun (WGS) entry which is preliminary data.</text>
</comment>
<dbReference type="Proteomes" id="UP001642540">
    <property type="component" value="Unassembled WGS sequence"/>
</dbReference>
<accession>A0ABP1S714</accession>
<gene>
    <name evidence="2" type="ORF">ODALV1_LOCUS30547</name>
</gene>
<protein>
    <submittedName>
        <fullName evidence="2">Uncharacterized protein</fullName>
    </submittedName>
</protein>